<dbReference type="InterPro" id="IPR051057">
    <property type="entry name" value="PI-PLC_domain"/>
</dbReference>
<feature type="domain" description="Phosphatidylinositol-specific phospholipase C X" evidence="2">
    <location>
        <begin position="52"/>
        <end position="199"/>
    </location>
</feature>
<name>A0AA88Y799_PINIB</name>
<dbReference type="Gene3D" id="3.20.20.190">
    <property type="entry name" value="Phosphatidylinositol (PI) phosphodiesterase"/>
    <property type="match status" value="1"/>
</dbReference>
<accession>A0AA88Y799</accession>
<dbReference type="SMART" id="SM00148">
    <property type="entry name" value="PLCXc"/>
    <property type="match status" value="1"/>
</dbReference>
<feature type="region of interest" description="Disordered" evidence="1">
    <location>
        <begin position="1"/>
        <end position="20"/>
    </location>
</feature>
<dbReference type="PANTHER" id="PTHR13593:SF113">
    <property type="entry name" value="SI:DKEY-266F7.9"/>
    <property type="match status" value="1"/>
</dbReference>
<proteinExistence type="predicted"/>
<dbReference type="GO" id="GO:0006629">
    <property type="term" value="P:lipid metabolic process"/>
    <property type="evidence" value="ECO:0007669"/>
    <property type="project" value="InterPro"/>
</dbReference>
<dbReference type="PROSITE" id="PS50007">
    <property type="entry name" value="PIPLC_X_DOMAIN"/>
    <property type="match status" value="1"/>
</dbReference>
<dbReference type="Pfam" id="PF00388">
    <property type="entry name" value="PI-PLC-X"/>
    <property type="match status" value="1"/>
</dbReference>
<reference evidence="3" key="1">
    <citation type="submission" date="2019-08" db="EMBL/GenBank/DDBJ databases">
        <title>The improved chromosome-level genome for the pearl oyster Pinctada fucata martensii using PacBio sequencing and Hi-C.</title>
        <authorList>
            <person name="Zheng Z."/>
        </authorList>
    </citation>
    <scope>NUCLEOTIDE SEQUENCE</scope>
    <source>
        <strain evidence="3">ZZ-2019</strain>
        <tissue evidence="3">Adductor muscle</tissue>
    </source>
</reference>
<evidence type="ECO:0000313" key="4">
    <source>
        <dbReference type="Proteomes" id="UP001186944"/>
    </source>
</evidence>
<dbReference type="InterPro" id="IPR017946">
    <property type="entry name" value="PLC-like_Pdiesterase_TIM-brl"/>
</dbReference>
<dbReference type="InterPro" id="IPR000909">
    <property type="entry name" value="PLipase_C_PInositol-sp_X_dom"/>
</dbReference>
<organism evidence="3 4">
    <name type="scientific">Pinctada imbricata</name>
    <name type="common">Atlantic pearl-oyster</name>
    <name type="synonym">Pinctada martensii</name>
    <dbReference type="NCBI Taxonomy" id="66713"/>
    <lineage>
        <taxon>Eukaryota</taxon>
        <taxon>Metazoa</taxon>
        <taxon>Spiralia</taxon>
        <taxon>Lophotrochozoa</taxon>
        <taxon>Mollusca</taxon>
        <taxon>Bivalvia</taxon>
        <taxon>Autobranchia</taxon>
        <taxon>Pteriomorphia</taxon>
        <taxon>Pterioida</taxon>
        <taxon>Pterioidea</taxon>
        <taxon>Pteriidae</taxon>
        <taxon>Pinctada</taxon>
    </lineage>
</organism>
<sequence length="303" mass="34136">MGGRGRKGRKEGVRVGVGRERGGNSITKGPGFWNSTETPDTKYDNWVSLLLDDRSIADLSIPGTHQSVANAGLVWSWCQSLSLEAQLSLGVRFFDIHLRHVDNNLPVYHAKVYQNSNLADVLKPIIEFLNVHTFEVVVMRIKEEVMTKQDDDYETTYNRDVFCKAVNDEIQRFPKERFWFNGDIPSLGDARGKIVLISDFYTDYPLGIPSSNLKVSDEWNVELGEKKWEIVRKHIKEVIAGSRNELCITFTSAKGGLASPGEIANVVNAKLHSFVCGKQERFGIIAMDYPGPQLIRDIIDSNF</sequence>
<evidence type="ECO:0000259" key="2">
    <source>
        <dbReference type="SMART" id="SM00148"/>
    </source>
</evidence>
<dbReference type="EMBL" id="VSWD01000006">
    <property type="protein sequence ID" value="KAK3099803.1"/>
    <property type="molecule type" value="Genomic_DNA"/>
</dbReference>
<evidence type="ECO:0000256" key="1">
    <source>
        <dbReference type="SAM" id="MobiDB-lite"/>
    </source>
</evidence>
<dbReference type="SUPFAM" id="SSF51695">
    <property type="entry name" value="PLC-like phosphodiesterases"/>
    <property type="match status" value="1"/>
</dbReference>
<evidence type="ECO:0000313" key="3">
    <source>
        <dbReference type="EMBL" id="KAK3099803.1"/>
    </source>
</evidence>
<dbReference type="GO" id="GO:0008081">
    <property type="term" value="F:phosphoric diester hydrolase activity"/>
    <property type="evidence" value="ECO:0007669"/>
    <property type="project" value="InterPro"/>
</dbReference>
<comment type="caution">
    <text evidence="3">The sequence shown here is derived from an EMBL/GenBank/DDBJ whole genome shotgun (WGS) entry which is preliminary data.</text>
</comment>
<dbReference type="Proteomes" id="UP001186944">
    <property type="component" value="Unassembled WGS sequence"/>
</dbReference>
<feature type="compositionally biased region" description="Basic and acidic residues" evidence="1">
    <location>
        <begin position="10"/>
        <end position="20"/>
    </location>
</feature>
<dbReference type="PANTHER" id="PTHR13593">
    <property type="match status" value="1"/>
</dbReference>
<dbReference type="CDD" id="cd08586">
    <property type="entry name" value="PI-PLCc_BcPLC_like"/>
    <property type="match status" value="1"/>
</dbReference>
<gene>
    <name evidence="3" type="ORF">FSP39_009967</name>
</gene>
<dbReference type="AlphaFoldDB" id="A0AA88Y799"/>
<keyword evidence="4" id="KW-1185">Reference proteome</keyword>
<protein>
    <recommendedName>
        <fullName evidence="2">Phosphatidylinositol-specific phospholipase C X domain-containing protein</fullName>
    </recommendedName>
</protein>